<dbReference type="InterPro" id="IPR024426">
    <property type="entry name" value="DUF2694"/>
</dbReference>
<name>A0ABM7IN36_9MYCO</name>
<geneLocation type="plasmid" evidence="1 2">
    <name>pJCM15296</name>
</geneLocation>
<reference evidence="1 2" key="1">
    <citation type="journal article" date="2019" name="Emerg. Microbes Infect.">
        <title>Comprehensive subspecies identification of 175 nontuberculous mycobacteria species based on 7547 genomic profiles.</title>
        <authorList>
            <person name="Matsumoto Y."/>
            <person name="Kinjo T."/>
            <person name="Motooka D."/>
            <person name="Nabeya D."/>
            <person name="Jung N."/>
            <person name="Uechi K."/>
            <person name="Horii T."/>
            <person name="Iida T."/>
            <person name="Fujita J."/>
            <person name="Nakamura S."/>
        </authorList>
    </citation>
    <scope>NUCLEOTIDE SEQUENCE [LARGE SCALE GENOMIC DNA]</scope>
    <source>
        <strain evidence="1 2">JCM 15296</strain>
        <plasmid evidence="1">pJCM15296</plasmid>
    </source>
</reference>
<evidence type="ECO:0000313" key="1">
    <source>
        <dbReference type="EMBL" id="BBX88228.1"/>
    </source>
</evidence>
<evidence type="ECO:0000313" key="2">
    <source>
        <dbReference type="Proteomes" id="UP000465609"/>
    </source>
</evidence>
<protein>
    <submittedName>
        <fullName evidence="1">Uncharacterized protein</fullName>
    </submittedName>
</protein>
<dbReference type="EMBL" id="AP022578">
    <property type="protein sequence ID" value="BBX88228.1"/>
    <property type="molecule type" value="Genomic_DNA"/>
</dbReference>
<keyword evidence="1" id="KW-0614">Plasmid</keyword>
<dbReference type="Pfam" id="PF10904">
    <property type="entry name" value="DUF2694"/>
    <property type="match status" value="1"/>
</dbReference>
<gene>
    <name evidence="1" type="ORF">MAUB_64290</name>
</gene>
<dbReference type="Proteomes" id="UP000465609">
    <property type="component" value="Plasmid pJCM15296"/>
</dbReference>
<organism evidence="1 2">
    <name type="scientific">Mycolicibacterium aubagnense</name>
    <dbReference type="NCBI Taxonomy" id="319707"/>
    <lineage>
        <taxon>Bacteria</taxon>
        <taxon>Bacillati</taxon>
        <taxon>Actinomycetota</taxon>
        <taxon>Actinomycetes</taxon>
        <taxon>Mycobacteriales</taxon>
        <taxon>Mycobacteriaceae</taxon>
        <taxon>Mycolicibacterium</taxon>
    </lineage>
</organism>
<accession>A0ABM7IN36</accession>
<keyword evidence="2" id="KW-1185">Reference proteome</keyword>
<proteinExistence type="predicted"/>
<sequence>MSVDMVDQETADTVEVEVYEAASRDESIIAVVGRRGQTLGVQLEDAAMKLTEADLAYRVIKLNTLAHLRSQLARRQEMEAAGFTVSRSLPTAEQVAAYEEMIEF</sequence>